<reference evidence="1 2" key="1">
    <citation type="journal article" date="2019" name="Commun. Biol.">
        <title>The bagworm genome reveals a unique fibroin gene that provides high tensile strength.</title>
        <authorList>
            <person name="Kono N."/>
            <person name="Nakamura H."/>
            <person name="Ohtoshi R."/>
            <person name="Tomita M."/>
            <person name="Numata K."/>
            <person name="Arakawa K."/>
        </authorList>
    </citation>
    <scope>NUCLEOTIDE SEQUENCE [LARGE SCALE GENOMIC DNA]</scope>
</reference>
<dbReference type="AlphaFoldDB" id="A0A4C1U168"/>
<comment type="caution">
    <text evidence="1">The sequence shown here is derived from an EMBL/GenBank/DDBJ whole genome shotgun (WGS) entry which is preliminary data.</text>
</comment>
<proteinExistence type="predicted"/>
<sequence>MMDEIMKALKRMKVGKAIGYDRVLSEMPRCGGGIAPPKEAYVLAIILFPTEGCRPLCITSKSPRLCIVNKYTGGPISLHLPSEFPLINPSPLHQPLSFLQPLISYCDSIFLLKKVVNALVTPPESCVSMGTSDHLYNLLVRTFVYPSIML</sequence>
<organism evidence="1 2">
    <name type="scientific">Eumeta variegata</name>
    <name type="common">Bagworm moth</name>
    <name type="synonym">Eumeta japonica</name>
    <dbReference type="NCBI Taxonomy" id="151549"/>
    <lineage>
        <taxon>Eukaryota</taxon>
        <taxon>Metazoa</taxon>
        <taxon>Ecdysozoa</taxon>
        <taxon>Arthropoda</taxon>
        <taxon>Hexapoda</taxon>
        <taxon>Insecta</taxon>
        <taxon>Pterygota</taxon>
        <taxon>Neoptera</taxon>
        <taxon>Endopterygota</taxon>
        <taxon>Lepidoptera</taxon>
        <taxon>Glossata</taxon>
        <taxon>Ditrysia</taxon>
        <taxon>Tineoidea</taxon>
        <taxon>Psychidae</taxon>
        <taxon>Oiketicinae</taxon>
        <taxon>Eumeta</taxon>
    </lineage>
</organism>
<accession>A0A4C1U168</accession>
<name>A0A4C1U168_EUMVA</name>
<dbReference type="OrthoDB" id="6782199at2759"/>
<keyword evidence="2" id="KW-1185">Reference proteome</keyword>
<protein>
    <submittedName>
        <fullName evidence="1">Uncharacterized protein</fullName>
    </submittedName>
</protein>
<dbReference type="EMBL" id="BGZK01000113">
    <property type="protein sequence ID" value="GBP19937.1"/>
    <property type="molecule type" value="Genomic_DNA"/>
</dbReference>
<dbReference type="Proteomes" id="UP000299102">
    <property type="component" value="Unassembled WGS sequence"/>
</dbReference>
<evidence type="ECO:0000313" key="2">
    <source>
        <dbReference type="Proteomes" id="UP000299102"/>
    </source>
</evidence>
<evidence type="ECO:0000313" key="1">
    <source>
        <dbReference type="EMBL" id="GBP19937.1"/>
    </source>
</evidence>
<gene>
    <name evidence="1" type="ORF">EVAR_11327_1</name>
</gene>